<dbReference type="EMBL" id="OX451738">
    <property type="protein sequence ID" value="CAI8603925.1"/>
    <property type="molecule type" value="Genomic_DNA"/>
</dbReference>
<protein>
    <submittedName>
        <fullName evidence="2">Uncharacterized protein</fullName>
    </submittedName>
</protein>
<evidence type="ECO:0000313" key="2">
    <source>
        <dbReference type="EMBL" id="CAI8603925.1"/>
    </source>
</evidence>
<name>A0AAV0ZZW4_VICFA</name>
<evidence type="ECO:0000313" key="3">
    <source>
        <dbReference type="Proteomes" id="UP001157006"/>
    </source>
</evidence>
<organism evidence="2 3">
    <name type="scientific">Vicia faba</name>
    <name type="common">Broad bean</name>
    <name type="synonym">Faba vulgaris</name>
    <dbReference type="NCBI Taxonomy" id="3906"/>
    <lineage>
        <taxon>Eukaryota</taxon>
        <taxon>Viridiplantae</taxon>
        <taxon>Streptophyta</taxon>
        <taxon>Embryophyta</taxon>
        <taxon>Tracheophyta</taxon>
        <taxon>Spermatophyta</taxon>
        <taxon>Magnoliopsida</taxon>
        <taxon>eudicotyledons</taxon>
        <taxon>Gunneridae</taxon>
        <taxon>Pentapetalae</taxon>
        <taxon>rosids</taxon>
        <taxon>fabids</taxon>
        <taxon>Fabales</taxon>
        <taxon>Fabaceae</taxon>
        <taxon>Papilionoideae</taxon>
        <taxon>50 kb inversion clade</taxon>
        <taxon>NPAAA clade</taxon>
        <taxon>Hologalegina</taxon>
        <taxon>IRL clade</taxon>
        <taxon>Fabeae</taxon>
        <taxon>Vicia</taxon>
    </lineage>
</organism>
<evidence type="ECO:0000256" key="1">
    <source>
        <dbReference type="SAM" id="Phobius"/>
    </source>
</evidence>
<dbReference type="AlphaFoldDB" id="A0AAV0ZZW4"/>
<feature type="transmembrane region" description="Helical" evidence="1">
    <location>
        <begin position="55"/>
        <end position="76"/>
    </location>
</feature>
<sequence length="126" mass="14296">MASRTDLGVNNQIVVIIEGLVDFEQIMAQGFDLQSVVFQKETPAEVHASSAVEDFLSSCSFLSILFSSFVCFFISWRISFSRSFFSALKGFCLPILLESKDLKEKCDLVGYTLLLYRSFWIKINQP</sequence>
<keyword evidence="1" id="KW-0472">Membrane</keyword>
<accession>A0AAV0ZZW4</accession>
<keyword evidence="3" id="KW-1185">Reference proteome</keyword>
<keyword evidence="1" id="KW-0812">Transmembrane</keyword>
<gene>
    <name evidence="2" type="ORF">VFH_III108640</name>
</gene>
<keyword evidence="1" id="KW-1133">Transmembrane helix</keyword>
<proteinExistence type="predicted"/>
<dbReference type="Proteomes" id="UP001157006">
    <property type="component" value="Chromosome 3"/>
</dbReference>
<reference evidence="2 3" key="1">
    <citation type="submission" date="2023-01" db="EMBL/GenBank/DDBJ databases">
        <authorList>
            <person name="Kreplak J."/>
        </authorList>
    </citation>
    <scope>NUCLEOTIDE SEQUENCE [LARGE SCALE GENOMIC DNA]</scope>
</reference>